<accession>A0AAV2GQF3</accession>
<dbReference type="EMBL" id="OZ034822">
    <property type="protein sequence ID" value="CAL1412909.1"/>
    <property type="molecule type" value="Genomic_DNA"/>
</dbReference>
<evidence type="ECO:0000313" key="1">
    <source>
        <dbReference type="EMBL" id="CAL1412909.1"/>
    </source>
</evidence>
<sequence length="76" mass="8103">MIIDVRRWRAGGAEKTEGQGDYRCRPPPGPVMWFDAMVVSSPTISLSDGGGSPPSVSVIAPMVGLGDGVRIRGFDW</sequence>
<dbReference type="Proteomes" id="UP001497516">
    <property type="component" value="Chromosome 9"/>
</dbReference>
<keyword evidence="2" id="KW-1185">Reference proteome</keyword>
<proteinExistence type="predicted"/>
<evidence type="ECO:0000313" key="2">
    <source>
        <dbReference type="Proteomes" id="UP001497516"/>
    </source>
</evidence>
<name>A0AAV2GQF3_9ROSI</name>
<gene>
    <name evidence="1" type="ORF">LTRI10_LOCUS52169</name>
</gene>
<protein>
    <submittedName>
        <fullName evidence="1">Uncharacterized protein</fullName>
    </submittedName>
</protein>
<dbReference type="AlphaFoldDB" id="A0AAV2GQF3"/>
<organism evidence="1 2">
    <name type="scientific">Linum trigynum</name>
    <dbReference type="NCBI Taxonomy" id="586398"/>
    <lineage>
        <taxon>Eukaryota</taxon>
        <taxon>Viridiplantae</taxon>
        <taxon>Streptophyta</taxon>
        <taxon>Embryophyta</taxon>
        <taxon>Tracheophyta</taxon>
        <taxon>Spermatophyta</taxon>
        <taxon>Magnoliopsida</taxon>
        <taxon>eudicotyledons</taxon>
        <taxon>Gunneridae</taxon>
        <taxon>Pentapetalae</taxon>
        <taxon>rosids</taxon>
        <taxon>fabids</taxon>
        <taxon>Malpighiales</taxon>
        <taxon>Linaceae</taxon>
        <taxon>Linum</taxon>
    </lineage>
</organism>
<reference evidence="1 2" key="1">
    <citation type="submission" date="2024-04" db="EMBL/GenBank/DDBJ databases">
        <authorList>
            <person name="Fracassetti M."/>
        </authorList>
    </citation>
    <scope>NUCLEOTIDE SEQUENCE [LARGE SCALE GENOMIC DNA]</scope>
</reference>